<dbReference type="GO" id="GO:0004553">
    <property type="term" value="F:hydrolase activity, hydrolyzing O-glycosyl compounds"/>
    <property type="evidence" value="ECO:0007669"/>
    <property type="project" value="UniProtKB-ARBA"/>
</dbReference>
<gene>
    <name evidence="1" type="ORF">KL86DYS1_31532</name>
</gene>
<sequence length="525" mass="56820">MNFRLKRIICLTLAKGTYLLSTILITLNMNAQNYGSFPYEESFKSTGQPFAISIPSVSSGTNSAVFTDAGLKLTNAVQSQFGAVFVNSLQFKTINGIKIEFEYMIYGGEATNNADGISLFLFDASVNNPTIGTKGFGLGYTFNRAIEIYKTARAPGLTGGYLGIGFDNYGNFKSVRFQGESRVNGLSDGNVLRNSNVTLRGAKGAIDSNYKGANIDGYSGYPVLISQSTLTPSLNRKINVNTGAYTSFTSSINAGDAFSLRGGASFNDEQTSNTAYRKAIVELYPWVDNNTNTVLGKLVTVKIQVGTKLVTVIQNFEYPVQLTYIENSYSNMADGDLSNSDGSARSVSKVLNSKAPEYVRIGFAASTGAYYDNHYIKNLKITLPSAAIAADDEVETPLNKQVSIYPFTNDIGFTGPIKPDQIGNSSYLDPSSFRFVDNSGNPLPGYSYATTEGLWLYDPGTSKVIFTPALNYQGEATVKYDIKAGLGGEEPYIDDAYRSLPATITILVTPPQAIVTNLMLQPLIR</sequence>
<name>A0A212K5T8_9BACT</name>
<accession>A0A212K5T8</accession>
<dbReference type="InterPro" id="IPR013320">
    <property type="entry name" value="ConA-like_dom_sf"/>
</dbReference>
<proteinExistence type="predicted"/>
<dbReference type="EMBL" id="FLUM01000003">
    <property type="protein sequence ID" value="SBW06967.1"/>
    <property type="molecule type" value="Genomic_DNA"/>
</dbReference>
<evidence type="ECO:0000313" key="1">
    <source>
        <dbReference type="EMBL" id="SBW06967.1"/>
    </source>
</evidence>
<reference evidence="1" key="1">
    <citation type="submission" date="2016-04" db="EMBL/GenBank/DDBJ databases">
        <authorList>
            <person name="Evans L.H."/>
            <person name="Alamgir A."/>
            <person name="Owens N."/>
            <person name="Weber N.D."/>
            <person name="Virtaneva K."/>
            <person name="Barbian K."/>
            <person name="Babar A."/>
            <person name="Rosenke K."/>
        </authorList>
    </citation>
    <scope>NUCLEOTIDE SEQUENCE</scope>
    <source>
        <strain evidence="1">86-1</strain>
    </source>
</reference>
<organism evidence="1">
    <name type="scientific">uncultured Dysgonomonas sp</name>
    <dbReference type="NCBI Taxonomy" id="206096"/>
    <lineage>
        <taxon>Bacteria</taxon>
        <taxon>Pseudomonadati</taxon>
        <taxon>Bacteroidota</taxon>
        <taxon>Bacteroidia</taxon>
        <taxon>Bacteroidales</taxon>
        <taxon>Dysgonomonadaceae</taxon>
        <taxon>Dysgonomonas</taxon>
        <taxon>environmental samples</taxon>
    </lineage>
</organism>
<protein>
    <submittedName>
        <fullName evidence="1">Uncharacterized protein</fullName>
    </submittedName>
</protein>
<dbReference type="GO" id="GO:0005975">
    <property type="term" value="P:carbohydrate metabolic process"/>
    <property type="evidence" value="ECO:0007669"/>
    <property type="project" value="UniProtKB-ARBA"/>
</dbReference>
<dbReference type="AlphaFoldDB" id="A0A212K5T8"/>
<dbReference type="SUPFAM" id="SSF49899">
    <property type="entry name" value="Concanavalin A-like lectins/glucanases"/>
    <property type="match status" value="1"/>
</dbReference>
<dbReference type="RefSeq" id="WP_296944433.1">
    <property type="nucleotide sequence ID" value="NZ_LT599032.1"/>
</dbReference>
<dbReference type="Gene3D" id="2.60.120.200">
    <property type="match status" value="1"/>
</dbReference>